<name>A0A0L7RGB6_9HYME</name>
<dbReference type="SUPFAM" id="SSF50494">
    <property type="entry name" value="Trypsin-like serine proteases"/>
    <property type="match status" value="1"/>
</dbReference>
<dbReference type="InterPro" id="IPR033116">
    <property type="entry name" value="TRYPSIN_SER"/>
</dbReference>
<protein>
    <submittedName>
        <fullName evidence="9">Chymotrypsin-1</fullName>
    </submittedName>
</protein>
<evidence type="ECO:0000256" key="7">
    <source>
        <dbReference type="SAM" id="MobiDB-lite"/>
    </source>
</evidence>
<keyword evidence="3" id="KW-0378">Hydrolase</keyword>
<dbReference type="InterPro" id="IPR051487">
    <property type="entry name" value="Ser/Thr_Proteases_Immune/Dev"/>
</dbReference>
<comment type="subcellular location">
    <subcellularLocation>
        <location evidence="1">Secreted</location>
        <location evidence="1">Extracellular space</location>
    </subcellularLocation>
</comment>
<feature type="compositionally biased region" description="Basic and acidic residues" evidence="7">
    <location>
        <begin position="34"/>
        <end position="45"/>
    </location>
</feature>
<keyword evidence="10" id="KW-1185">Reference proteome</keyword>
<dbReference type="InterPro" id="IPR009003">
    <property type="entry name" value="Peptidase_S1_PA"/>
</dbReference>
<organism evidence="9 10">
    <name type="scientific">Habropoda laboriosa</name>
    <dbReference type="NCBI Taxonomy" id="597456"/>
    <lineage>
        <taxon>Eukaryota</taxon>
        <taxon>Metazoa</taxon>
        <taxon>Ecdysozoa</taxon>
        <taxon>Arthropoda</taxon>
        <taxon>Hexapoda</taxon>
        <taxon>Insecta</taxon>
        <taxon>Pterygota</taxon>
        <taxon>Neoptera</taxon>
        <taxon>Endopterygota</taxon>
        <taxon>Hymenoptera</taxon>
        <taxon>Apocrita</taxon>
        <taxon>Aculeata</taxon>
        <taxon>Apoidea</taxon>
        <taxon>Anthophila</taxon>
        <taxon>Apidae</taxon>
        <taxon>Habropoda</taxon>
    </lineage>
</organism>
<evidence type="ECO:0000256" key="3">
    <source>
        <dbReference type="ARBA" id="ARBA00022801"/>
    </source>
</evidence>
<feature type="domain" description="Peptidase S1" evidence="8">
    <location>
        <begin position="173"/>
        <end position="380"/>
    </location>
</feature>
<gene>
    <name evidence="9" type="ORF">WH47_09113</name>
</gene>
<dbReference type="GO" id="GO:0006508">
    <property type="term" value="P:proteolysis"/>
    <property type="evidence" value="ECO:0007669"/>
    <property type="project" value="UniProtKB-KW"/>
</dbReference>
<dbReference type="InterPro" id="IPR001254">
    <property type="entry name" value="Trypsin_dom"/>
</dbReference>
<keyword evidence="2" id="KW-0645">Protease</keyword>
<dbReference type="SMART" id="SM00020">
    <property type="entry name" value="Tryp_SPc"/>
    <property type="match status" value="1"/>
</dbReference>
<reference evidence="9 10" key="1">
    <citation type="submission" date="2015-07" db="EMBL/GenBank/DDBJ databases">
        <title>The genome of Habropoda laboriosa.</title>
        <authorList>
            <person name="Pan H."/>
            <person name="Kapheim K."/>
        </authorList>
    </citation>
    <scope>NUCLEOTIDE SEQUENCE [LARGE SCALE GENOMIC DNA]</scope>
    <source>
        <strain evidence="9">0110345459</strain>
    </source>
</reference>
<dbReference type="InterPro" id="IPR043504">
    <property type="entry name" value="Peptidase_S1_PA_chymotrypsin"/>
</dbReference>
<proteinExistence type="inferred from homology"/>
<evidence type="ECO:0000256" key="4">
    <source>
        <dbReference type="ARBA" id="ARBA00022825"/>
    </source>
</evidence>
<dbReference type="PANTHER" id="PTHR24256">
    <property type="entry name" value="TRYPTASE-RELATED"/>
    <property type="match status" value="1"/>
</dbReference>
<dbReference type="PROSITE" id="PS50240">
    <property type="entry name" value="TRYPSIN_DOM"/>
    <property type="match status" value="1"/>
</dbReference>
<dbReference type="CDD" id="cd00190">
    <property type="entry name" value="Tryp_SPc"/>
    <property type="match status" value="1"/>
</dbReference>
<dbReference type="Pfam" id="PF00089">
    <property type="entry name" value="Trypsin"/>
    <property type="match status" value="1"/>
</dbReference>
<feature type="region of interest" description="Disordered" evidence="7">
    <location>
        <begin position="1"/>
        <end position="158"/>
    </location>
</feature>
<evidence type="ECO:0000313" key="9">
    <source>
        <dbReference type="EMBL" id="KOC69895.1"/>
    </source>
</evidence>
<accession>A0A0L7RGB6</accession>
<evidence type="ECO:0000256" key="6">
    <source>
        <dbReference type="ARBA" id="ARBA00024195"/>
    </source>
</evidence>
<dbReference type="PROSITE" id="PS00135">
    <property type="entry name" value="TRYPSIN_SER"/>
    <property type="match status" value="1"/>
</dbReference>
<feature type="compositionally biased region" description="Acidic residues" evidence="7">
    <location>
        <begin position="135"/>
        <end position="147"/>
    </location>
</feature>
<dbReference type="STRING" id="597456.A0A0L7RGB6"/>
<dbReference type="OrthoDB" id="60866at2759"/>
<sequence length="397" mass="44027">MSNARGYPPYPPRGKKLHGPSRCRFYTGPPSSRRSRDQDGRDLLYDLHTITGQSEGTHTHATQTKRREHRDRSGSPLDRCSGERGGGGSIERRRNERREKKGQVNRDVEKSRKKDETEETRMMKLVVEKKKEEREKEEDDDDDEEEEARGSPGHEASGLTDDLCSLKLFELVVASGWWHRESSPTSLSMLCANVSIQDVTRLPDRLNGVKDITVHVGTTQLKSGGESYAVQKIVAHSGFSSTRLVNDVAVIRVDRDIKFSNLVKPISLATSGTFEGSPCVLTGWGTTRLGGNVPNNLQMIDLVIETQEKCKKAHWRVESSHICTYTKVGEGACHGDSGGPLVVHGVQVGIVSYGQPCAVGKPDVYTRVSSFVPWIKNQQSFLSQDLEVAPQDAIYIA</sequence>
<evidence type="ECO:0000313" key="10">
    <source>
        <dbReference type="Proteomes" id="UP000053825"/>
    </source>
</evidence>
<evidence type="ECO:0000256" key="1">
    <source>
        <dbReference type="ARBA" id="ARBA00004239"/>
    </source>
</evidence>
<keyword evidence="5" id="KW-1015">Disulfide bond</keyword>
<dbReference type="FunFam" id="2.40.10.10:FF:000036">
    <property type="entry name" value="Trypsin beta"/>
    <property type="match status" value="1"/>
</dbReference>
<dbReference type="GO" id="GO:0004252">
    <property type="term" value="F:serine-type endopeptidase activity"/>
    <property type="evidence" value="ECO:0007669"/>
    <property type="project" value="InterPro"/>
</dbReference>
<dbReference type="GO" id="GO:0005576">
    <property type="term" value="C:extracellular region"/>
    <property type="evidence" value="ECO:0007669"/>
    <property type="project" value="UniProtKB-SubCell"/>
</dbReference>
<feature type="compositionally biased region" description="Polar residues" evidence="7">
    <location>
        <begin position="50"/>
        <end position="62"/>
    </location>
</feature>
<comment type="similarity">
    <text evidence="6">Belongs to the peptidase S1 family. CLIP subfamily.</text>
</comment>
<evidence type="ECO:0000256" key="5">
    <source>
        <dbReference type="ARBA" id="ARBA00023157"/>
    </source>
</evidence>
<keyword evidence="4" id="KW-0720">Serine protease</keyword>
<evidence type="ECO:0000259" key="8">
    <source>
        <dbReference type="PROSITE" id="PS50240"/>
    </source>
</evidence>
<evidence type="ECO:0000256" key="2">
    <source>
        <dbReference type="ARBA" id="ARBA00022670"/>
    </source>
</evidence>
<dbReference type="Gene3D" id="2.40.10.10">
    <property type="entry name" value="Trypsin-like serine proteases"/>
    <property type="match status" value="1"/>
</dbReference>
<dbReference type="AlphaFoldDB" id="A0A0L7RGB6"/>
<feature type="compositionally biased region" description="Basic and acidic residues" evidence="7">
    <location>
        <begin position="90"/>
        <end position="134"/>
    </location>
</feature>
<dbReference type="EMBL" id="KQ414597">
    <property type="protein sequence ID" value="KOC69895.1"/>
    <property type="molecule type" value="Genomic_DNA"/>
</dbReference>
<dbReference type="Proteomes" id="UP000053825">
    <property type="component" value="Unassembled WGS sequence"/>
</dbReference>